<dbReference type="SUPFAM" id="SSF55729">
    <property type="entry name" value="Acyl-CoA N-acyltransferases (Nat)"/>
    <property type="match status" value="1"/>
</dbReference>
<protein>
    <submittedName>
        <fullName evidence="2">GNAT family N-acetyltransferase</fullName>
    </submittedName>
</protein>
<keyword evidence="2" id="KW-0808">Transferase</keyword>
<dbReference type="RefSeq" id="WP_163107279.1">
    <property type="nucleotide sequence ID" value="NZ_JAAAWO010000011.1"/>
</dbReference>
<gene>
    <name evidence="2" type="ORF">GTQ48_14335</name>
</gene>
<evidence type="ECO:0000313" key="3">
    <source>
        <dbReference type="Proteomes" id="UP000471381"/>
    </source>
</evidence>
<evidence type="ECO:0000313" key="2">
    <source>
        <dbReference type="EMBL" id="NDW16689.1"/>
    </source>
</evidence>
<sequence>MNISFVRTADLTRAAGITFDNMRVYYQQFAPEWDVSKVFEATLELENYDIIFQQQLVGVMRLQFDDDYCVLRDLQIIDSAKNKGIGSASVNEAKRRALNAKLTTLTLRVFKSSPAVALYKRNGFVIQSEDERFFNMIAEIS</sequence>
<feature type="domain" description="N-acetyltransferase" evidence="1">
    <location>
        <begin position="1"/>
        <end position="141"/>
    </location>
</feature>
<accession>A0A6N9TME5</accession>
<organism evidence="2 3">
    <name type="scientific">Alteromonas genovensis</name>
    <dbReference type="NCBI Taxonomy" id="471225"/>
    <lineage>
        <taxon>Bacteria</taxon>
        <taxon>Pseudomonadati</taxon>
        <taxon>Pseudomonadota</taxon>
        <taxon>Gammaproteobacteria</taxon>
        <taxon>Alteromonadales</taxon>
        <taxon>Alteromonadaceae</taxon>
        <taxon>Alteromonas/Salinimonas group</taxon>
        <taxon>Alteromonas</taxon>
    </lineage>
</organism>
<proteinExistence type="predicted"/>
<keyword evidence="3" id="KW-1185">Reference proteome</keyword>
<comment type="caution">
    <text evidence="2">The sequence shown here is derived from an EMBL/GenBank/DDBJ whole genome shotgun (WGS) entry which is preliminary data.</text>
</comment>
<dbReference type="Proteomes" id="UP000471381">
    <property type="component" value="Unassembled WGS sequence"/>
</dbReference>
<dbReference type="EMBL" id="JAAAWO010000011">
    <property type="protein sequence ID" value="NDW16689.1"/>
    <property type="molecule type" value="Genomic_DNA"/>
</dbReference>
<dbReference type="Pfam" id="PF00583">
    <property type="entry name" value="Acetyltransf_1"/>
    <property type="match status" value="1"/>
</dbReference>
<dbReference type="AlphaFoldDB" id="A0A6N9TME5"/>
<reference evidence="2 3" key="1">
    <citation type="submission" date="2020-01" db="EMBL/GenBank/DDBJ databases">
        <title>Genomes of bacteria type strains.</title>
        <authorList>
            <person name="Chen J."/>
            <person name="Zhu S."/>
            <person name="Yang J."/>
        </authorList>
    </citation>
    <scope>NUCLEOTIDE SEQUENCE [LARGE SCALE GENOMIC DNA]</scope>
    <source>
        <strain evidence="2 3">LMG 24078</strain>
    </source>
</reference>
<dbReference type="GO" id="GO:0016747">
    <property type="term" value="F:acyltransferase activity, transferring groups other than amino-acyl groups"/>
    <property type="evidence" value="ECO:0007669"/>
    <property type="project" value="InterPro"/>
</dbReference>
<dbReference type="InterPro" id="IPR000182">
    <property type="entry name" value="GNAT_dom"/>
</dbReference>
<dbReference type="PROSITE" id="PS51186">
    <property type="entry name" value="GNAT"/>
    <property type="match status" value="1"/>
</dbReference>
<dbReference type="CDD" id="cd04301">
    <property type="entry name" value="NAT_SF"/>
    <property type="match status" value="1"/>
</dbReference>
<dbReference type="Gene3D" id="3.40.630.30">
    <property type="match status" value="1"/>
</dbReference>
<dbReference type="InterPro" id="IPR016181">
    <property type="entry name" value="Acyl_CoA_acyltransferase"/>
</dbReference>
<evidence type="ECO:0000259" key="1">
    <source>
        <dbReference type="PROSITE" id="PS51186"/>
    </source>
</evidence>
<name>A0A6N9TME5_9ALTE</name>